<dbReference type="GO" id="GO:0008757">
    <property type="term" value="F:S-adenosylmethionine-dependent methyltransferase activity"/>
    <property type="evidence" value="ECO:0007669"/>
    <property type="project" value="InterPro"/>
</dbReference>
<dbReference type="Proteomes" id="UP000064967">
    <property type="component" value="Chromosome"/>
</dbReference>
<feature type="domain" description="Methyltransferase type 11" evidence="1">
    <location>
        <begin position="48"/>
        <end position="140"/>
    </location>
</feature>
<dbReference type="InterPro" id="IPR050508">
    <property type="entry name" value="Methyltransf_Superfamily"/>
</dbReference>
<evidence type="ECO:0000313" key="3">
    <source>
        <dbReference type="Proteomes" id="UP000064967"/>
    </source>
</evidence>
<name>A0A0K1Q4R4_9BACT</name>
<keyword evidence="2" id="KW-0489">Methyltransferase</keyword>
<gene>
    <name evidence="2" type="ORF">AKJ09_07053</name>
</gene>
<keyword evidence="2" id="KW-0808">Transferase</keyword>
<dbReference type="AlphaFoldDB" id="A0A0K1Q4R4"/>
<dbReference type="CDD" id="cd02440">
    <property type="entry name" value="AdoMet_MTases"/>
    <property type="match status" value="1"/>
</dbReference>
<dbReference type="EMBL" id="CP012333">
    <property type="protein sequence ID" value="AKV00390.1"/>
    <property type="molecule type" value="Genomic_DNA"/>
</dbReference>
<dbReference type="InterPro" id="IPR029063">
    <property type="entry name" value="SAM-dependent_MTases_sf"/>
</dbReference>
<dbReference type="SUPFAM" id="SSF53335">
    <property type="entry name" value="S-adenosyl-L-methionine-dependent methyltransferases"/>
    <property type="match status" value="1"/>
</dbReference>
<dbReference type="Pfam" id="PF08241">
    <property type="entry name" value="Methyltransf_11"/>
    <property type="match status" value="1"/>
</dbReference>
<dbReference type="Gene3D" id="3.40.50.150">
    <property type="entry name" value="Vaccinia Virus protein VP39"/>
    <property type="match status" value="1"/>
</dbReference>
<dbReference type="OrthoDB" id="213472at2"/>
<protein>
    <submittedName>
        <fullName evidence="2">2-heptaprenyl-1,4-naphthoquinone methyltransferase</fullName>
    </submittedName>
</protein>
<dbReference type="RefSeq" id="WP_146651690.1">
    <property type="nucleotide sequence ID" value="NZ_CP012333.1"/>
</dbReference>
<keyword evidence="3" id="KW-1185">Reference proteome</keyword>
<sequence length="258" mass="27508">MSVDIAKLYDGIATDYDRDAYGLLRAGRDAGLAQVRSSVESHPGMNVVDLGAGTGESLVTLGKTFPGASLAGIDLSAEMLAIAEKKIAFRSIVSDAAKVADHFEPQTVDLALMHFITTFVDVPGTVRACHQILRPGGYLSIVSTTLEAFRKLLNEVGLKLASMDELMKANPVPTGADALTNILREAGFEIVAVENVVRPVSFPSPLETMDFGVKSGFFTHIIEALGADRIMSSALALESAFPIADEYRAAAILARRPR</sequence>
<accession>A0A0K1Q4R4</accession>
<dbReference type="KEGG" id="llu:AKJ09_07053"/>
<organism evidence="2 3">
    <name type="scientific">Labilithrix luteola</name>
    <dbReference type="NCBI Taxonomy" id="1391654"/>
    <lineage>
        <taxon>Bacteria</taxon>
        <taxon>Pseudomonadati</taxon>
        <taxon>Myxococcota</taxon>
        <taxon>Polyangia</taxon>
        <taxon>Polyangiales</taxon>
        <taxon>Labilitrichaceae</taxon>
        <taxon>Labilithrix</taxon>
    </lineage>
</organism>
<proteinExistence type="predicted"/>
<reference evidence="2 3" key="1">
    <citation type="submission" date="2015-08" db="EMBL/GenBank/DDBJ databases">
        <authorList>
            <person name="Babu N.S."/>
            <person name="Beckwith C.J."/>
            <person name="Beseler K.G."/>
            <person name="Brison A."/>
            <person name="Carone J.V."/>
            <person name="Caskin T.P."/>
            <person name="Diamond M."/>
            <person name="Durham M.E."/>
            <person name="Foxe J.M."/>
            <person name="Go M."/>
            <person name="Henderson B.A."/>
            <person name="Jones I.B."/>
            <person name="McGettigan J.A."/>
            <person name="Micheletti S.J."/>
            <person name="Nasrallah M.E."/>
            <person name="Ortiz D."/>
            <person name="Piller C.R."/>
            <person name="Privatt S.R."/>
            <person name="Schneider S.L."/>
            <person name="Sharp S."/>
            <person name="Smith T.C."/>
            <person name="Stanton J.D."/>
            <person name="Ullery H.E."/>
            <person name="Wilson R.J."/>
            <person name="Serrano M.G."/>
            <person name="Buck G."/>
            <person name="Lee V."/>
            <person name="Wang Y."/>
            <person name="Carvalho R."/>
            <person name="Voegtly L."/>
            <person name="Shi R."/>
            <person name="Duckworth R."/>
            <person name="Johnson A."/>
            <person name="Loviza R."/>
            <person name="Walstead R."/>
            <person name="Shah Z."/>
            <person name="Kiflezghi M."/>
            <person name="Wade K."/>
            <person name="Ball S.L."/>
            <person name="Bradley K.W."/>
            <person name="Asai D.J."/>
            <person name="Bowman C.A."/>
            <person name="Russell D.A."/>
            <person name="Pope W.H."/>
            <person name="Jacobs-Sera D."/>
            <person name="Hendrix R.W."/>
            <person name="Hatfull G.F."/>
        </authorList>
    </citation>
    <scope>NUCLEOTIDE SEQUENCE [LARGE SCALE GENOMIC DNA]</scope>
    <source>
        <strain evidence="2 3">DSM 27648</strain>
    </source>
</reference>
<evidence type="ECO:0000259" key="1">
    <source>
        <dbReference type="Pfam" id="PF08241"/>
    </source>
</evidence>
<evidence type="ECO:0000313" key="2">
    <source>
        <dbReference type="EMBL" id="AKV00390.1"/>
    </source>
</evidence>
<dbReference type="GO" id="GO:0032259">
    <property type="term" value="P:methylation"/>
    <property type="evidence" value="ECO:0007669"/>
    <property type="project" value="UniProtKB-KW"/>
</dbReference>
<dbReference type="PANTHER" id="PTHR42912">
    <property type="entry name" value="METHYLTRANSFERASE"/>
    <property type="match status" value="1"/>
</dbReference>
<dbReference type="InterPro" id="IPR013216">
    <property type="entry name" value="Methyltransf_11"/>
</dbReference>